<dbReference type="Pfam" id="PF20172">
    <property type="entry name" value="DUF6538"/>
    <property type="match status" value="1"/>
</dbReference>
<keyword evidence="2" id="KW-0233">DNA recombination</keyword>
<dbReference type="Gene3D" id="1.10.443.10">
    <property type="entry name" value="Intergrase catalytic core"/>
    <property type="match status" value="1"/>
</dbReference>
<dbReference type="InterPro" id="IPR046668">
    <property type="entry name" value="DUF6538"/>
</dbReference>
<dbReference type="SUPFAM" id="SSF56349">
    <property type="entry name" value="DNA breaking-rejoining enzymes"/>
    <property type="match status" value="1"/>
</dbReference>
<organism evidence="4 5">
    <name type="scientific">Rhodobium gokarnense</name>
    <dbReference type="NCBI Taxonomy" id="364296"/>
    <lineage>
        <taxon>Bacteria</taxon>
        <taxon>Pseudomonadati</taxon>
        <taxon>Pseudomonadota</taxon>
        <taxon>Alphaproteobacteria</taxon>
        <taxon>Hyphomicrobiales</taxon>
        <taxon>Rhodobiaceae</taxon>
        <taxon>Rhodobium</taxon>
    </lineage>
</organism>
<keyword evidence="5" id="KW-1185">Reference proteome</keyword>
<evidence type="ECO:0000313" key="4">
    <source>
        <dbReference type="EMBL" id="MCW2308868.1"/>
    </source>
</evidence>
<dbReference type="InterPro" id="IPR011010">
    <property type="entry name" value="DNA_brk_join_enz"/>
</dbReference>
<evidence type="ECO:0000313" key="5">
    <source>
        <dbReference type="Proteomes" id="UP001209755"/>
    </source>
</evidence>
<dbReference type="Gene3D" id="1.10.150.130">
    <property type="match status" value="1"/>
</dbReference>
<evidence type="ECO:0000256" key="1">
    <source>
        <dbReference type="ARBA" id="ARBA00023125"/>
    </source>
</evidence>
<proteinExistence type="predicted"/>
<name>A0ABT3HEP2_9HYPH</name>
<dbReference type="InterPro" id="IPR010998">
    <property type="entry name" value="Integrase_recombinase_N"/>
</dbReference>
<protein>
    <submittedName>
        <fullName evidence="4">Integrase</fullName>
    </submittedName>
</protein>
<sequence length="498" mass="56092">MKDMPKHPRLTKRGDVYWHRASVPVDIRATYPKTEEIFSLGTRDPQEALRLVRKAAVEVDERFAAHRRHLAQMSQPPLAELTQDHLQRLEEAYFAHLLDEDEEVRLDGFFEEGGPASAVPVPTFEERIEGSAFLAAGARHELARGKSDAFYRDEADEVLSWDGLGIRLAPSSPSWKLATRAIQRAIVRAQQVIEARDRGDVVDTPVLPTLPVRESVSASCSLASEVRKDWIAEKSKAAWVDKTRREHEVWSQHLIDLVGDRPIDQYVKADGRRFKLALQKLPPNWNKQVGLKELTFAKAAEKAGALGLAPMSDKNINKIIAFVGSFFNWAAGQYDEVKSNPVDKLKIKIRSRARDDRDPFSMNQLRAMFAAPLYTGCRSAYHWSRPGDEVLSDSGRYWVPLISLYSGARMGEIIQLRTEDVGGDAGVTFFILTAEHDDQRLKTANAHRRIPAHPELVELGLLQWSCPRFAGRSGYLVRARMNSLGEHIRSAESGWTSL</sequence>
<evidence type="ECO:0000256" key="2">
    <source>
        <dbReference type="ARBA" id="ARBA00023172"/>
    </source>
</evidence>
<feature type="domain" description="DUF6538" evidence="3">
    <location>
        <begin position="10"/>
        <end position="68"/>
    </location>
</feature>
<dbReference type="RefSeq" id="WP_264602466.1">
    <property type="nucleotide sequence ID" value="NZ_JAOQNS010000009.1"/>
</dbReference>
<comment type="caution">
    <text evidence="4">The sequence shown here is derived from an EMBL/GenBank/DDBJ whole genome shotgun (WGS) entry which is preliminary data.</text>
</comment>
<evidence type="ECO:0000259" key="3">
    <source>
        <dbReference type="Pfam" id="PF20172"/>
    </source>
</evidence>
<gene>
    <name evidence="4" type="ORF">M2319_003217</name>
</gene>
<reference evidence="5" key="1">
    <citation type="submission" date="2023-07" db="EMBL/GenBank/DDBJ databases">
        <title>Genome sequencing of Purple Non-Sulfur Bacteria from various extreme environments.</title>
        <authorList>
            <person name="Mayer M."/>
        </authorList>
    </citation>
    <scope>NUCLEOTIDE SEQUENCE [LARGE SCALE GENOMIC DNA]</scope>
    <source>
        <strain evidence="5">DSM 17935</strain>
    </source>
</reference>
<dbReference type="Proteomes" id="UP001209755">
    <property type="component" value="Unassembled WGS sequence"/>
</dbReference>
<keyword evidence="1" id="KW-0238">DNA-binding</keyword>
<dbReference type="EMBL" id="JAOQNS010000009">
    <property type="protein sequence ID" value="MCW2308868.1"/>
    <property type="molecule type" value="Genomic_DNA"/>
</dbReference>
<dbReference type="InterPro" id="IPR013762">
    <property type="entry name" value="Integrase-like_cat_sf"/>
</dbReference>
<accession>A0ABT3HEP2</accession>